<evidence type="ECO:0000256" key="3">
    <source>
        <dbReference type="ARBA" id="ARBA00023163"/>
    </source>
</evidence>
<organism evidence="5 6">
    <name type="scientific">Gallaecimonas pentaromativorans</name>
    <dbReference type="NCBI Taxonomy" id="584787"/>
    <lineage>
        <taxon>Bacteria</taxon>
        <taxon>Pseudomonadati</taxon>
        <taxon>Pseudomonadota</taxon>
        <taxon>Gammaproteobacteria</taxon>
        <taxon>Enterobacterales</taxon>
        <taxon>Gallaecimonadaceae</taxon>
        <taxon>Gallaecimonas</taxon>
    </lineage>
</organism>
<dbReference type="Proteomes" id="UP000268033">
    <property type="component" value="Unassembled WGS sequence"/>
</dbReference>
<protein>
    <submittedName>
        <fullName evidence="5">AraC-like DNA-binding protein</fullName>
    </submittedName>
</protein>
<keyword evidence="1" id="KW-0805">Transcription regulation</keyword>
<dbReference type="PROSITE" id="PS01124">
    <property type="entry name" value="HTH_ARAC_FAMILY_2"/>
    <property type="match status" value="1"/>
</dbReference>
<accession>A0A3N1PB31</accession>
<keyword evidence="2 5" id="KW-0238">DNA-binding</keyword>
<dbReference type="InterPro" id="IPR050204">
    <property type="entry name" value="AraC_XylS_family_regulators"/>
</dbReference>
<dbReference type="InterPro" id="IPR018060">
    <property type="entry name" value="HTH_AraC"/>
</dbReference>
<dbReference type="SUPFAM" id="SSF46689">
    <property type="entry name" value="Homeodomain-like"/>
    <property type="match status" value="2"/>
</dbReference>
<dbReference type="PANTHER" id="PTHR46796:SF7">
    <property type="entry name" value="ARAC FAMILY TRANSCRIPTIONAL REGULATOR"/>
    <property type="match status" value="1"/>
</dbReference>
<sequence>MELKTVFAGGLHAGGDWSLSFASPQKVKFMMVGRGNCALQFHGTDTLVPLACGDIVLLNKSGPFTIGSHSALLANLPQQSASQVFEDKSQAMVQVGEGRDLILLGCHLDVEQSSYSDLFLSSLPAFSLIPANSPAASKLKWLIESVLDEASDIRPGTELAMANIINMIFIHLLRDRLFLEPVTEASLLNALSDNRLEKAIGLMHQQPEQAWTLAELAKTVAMSRTTFATRFKEAAGIAPLAYLTKLRMALAQRLLRQGKQSLEQVASAVGYGSEAAFSTAFKRLVGQSPALWRRTRVG</sequence>
<dbReference type="Pfam" id="PF12852">
    <property type="entry name" value="Cupin_6"/>
    <property type="match status" value="1"/>
</dbReference>
<dbReference type="GO" id="GO:0003700">
    <property type="term" value="F:DNA-binding transcription factor activity"/>
    <property type="evidence" value="ECO:0007669"/>
    <property type="project" value="InterPro"/>
</dbReference>
<reference evidence="5 6" key="1">
    <citation type="submission" date="2018-11" db="EMBL/GenBank/DDBJ databases">
        <title>Genomic Encyclopedia of Type Strains, Phase IV (KMG-IV): sequencing the most valuable type-strain genomes for metagenomic binning, comparative biology and taxonomic classification.</title>
        <authorList>
            <person name="Goeker M."/>
        </authorList>
    </citation>
    <scope>NUCLEOTIDE SEQUENCE [LARGE SCALE GENOMIC DNA]</scope>
    <source>
        <strain evidence="5 6">DSM 21945</strain>
    </source>
</reference>
<gene>
    <name evidence="5" type="ORF">EDC28_10582</name>
</gene>
<keyword evidence="3" id="KW-0804">Transcription</keyword>
<dbReference type="Pfam" id="PF12833">
    <property type="entry name" value="HTH_18"/>
    <property type="match status" value="1"/>
</dbReference>
<dbReference type="Gene3D" id="1.10.10.60">
    <property type="entry name" value="Homeodomain-like"/>
    <property type="match status" value="2"/>
</dbReference>
<dbReference type="EMBL" id="RJUL01000005">
    <property type="protein sequence ID" value="ROQ25773.1"/>
    <property type="molecule type" value="Genomic_DNA"/>
</dbReference>
<dbReference type="AlphaFoldDB" id="A0A3N1PB31"/>
<evidence type="ECO:0000256" key="2">
    <source>
        <dbReference type="ARBA" id="ARBA00023125"/>
    </source>
</evidence>
<dbReference type="InterPro" id="IPR018062">
    <property type="entry name" value="HTH_AraC-typ_CS"/>
</dbReference>
<evidence type="ECO:0000259" key="4">
    <source>
        <dbReference type="PROSITE" id="PS01124"/>
    </source>
</evidence>
<name>A0A3N1PB31_9GAMM</name>
<dbReference type="PANTHER" id="PTHR46796">
    <property type="entry name" value="HTH-TYPE TRANSCRIPTIONAL ACTIVATOR RHAS-RELATED"/>
    <property type="match status" value="1"/>
</dbReference>
<dbReference type="InterPro" id="IPR032783">
    <property type="entry name" value="AraC_lig"/>
</dbReference>
<dbReference type="PROSITE" id="PS00041">
    <property type="entry name" value="HTH_ARAC_FAMILY_1"/>
    <property type="match status" value="1"/>
</dbReference>
<evidence type="ECO:0000256" key="1">
    <source>
        <dbReference type="ARBA" id="ARBA00023015"/>
    </source>
</evidence>
<dbReference type="SMART" id="SM00342">
    <property type="entry name" value="HTH_ARAC"/>
    <property type="match status" value="1"/>
</dbReference>
<evidence type="ECO:0000313" key="5">
    <source>
        <dbReference type="EMBL" id="ROQ25773.1"/>
    </source>
</evidence>
<dbReference type="GO" id="GO:0043565">
    <property type="term" value="F:sequence-specific DNA binding"/>
    <property type="evidence" value="ECO:0007669"/>
    <property type="project" value="InterPro"/>
</dbReference>
<comment type="caution">
    <text evidence="5">The sequence shown here is derived from an EMBL/GenBank/DDBJ whole genome shotgun (WGS) entry which is preliminary data.</text>
</comment>
<dbReference type="InterPro" id="IPR009057">
    <property type="entry name" value="Homeodomain-like_sf"/>
</dbReference>
<proteinExistence type="predicted"/>
<keyword evidence="6" id="KW-1185">Reference proteome</keyword>
<feature type="domain" description="HTH araC/xylS-type" evidence="4">
    <location>
        <begin position="197"/>
        <end position="295"/>
    </location>
</feature>
<evidence type="ECO:0000313" key="6">
    <source>
        <dbReference type="Proteomes" id="UP000268033"/>
    </source>
</evidence>